<feature type="domain" description="MADF" evidence="8">
    <location>
        <begin position="6"/>
        <end position="44"/>
    </location>
</feature>
<proteinExistence type="inferred from homology"/>
<name>A0A5N4B7W4_PHOPY</name>
<evidence type="ECO:0008006" key="13">
    <source>
        <dbReference type="Google" id="ProtNLM"/>
    </source>
</evidence>
<evidence type="ECO:0000256" key="6">
    <source>
        <dbReference type="ARBA" id="ARBA00022801"/>
    </source>
</evidence>
<dbReference type="GO" id="GO:0016787">
    <property type="term" value="F:hydrolase activity"/>
    <property type="evidence" value="ECO:0007669"/>
    <property type="project" value="UniProtKB-KW"/>
</dbReference>
<dbReference type="GO" id="GO:0004518">
    <property type="term" value="F:nuclease activity"/>
    <property type="evidence" value="ECO:0007669"/>
    <property type="project" value="UniProtKB-KW"/>
</dbReference>
<dbReference type="Pfam" id="PF26138">
    <property type="entry name" value="DUF8040"/>
    <property type="match status" value="1"/>
</dbReference>
<feature type="domain" description="DUF8040" evidence="10">
    <location>
        <begin position="103"/>
        <end position="181"/>
    </location>
</feature>
<dbReference type="Pfam" id="PF10545">
    <property type="entry name" value="MADF_DNA_bdg"/>
    <property type="match status" value="1"/>
</dbReference>
<evidence type="ECO:0000256" key="4">
    <source>
        <dbReference type="ARBA" id="ARBA00022722"/>
    </source>
</evidence>
<dbReference type="Proteomes" id="UP000327044">
    <property type="component" value="Unassembled WGS sequence"/>
</dbReference>
<feature type="domain" description="DDE Tnp4" evidence="9">
    <location>
        <begin position="219"/>
        <end position="370"/>
    </location>
</feature>
<dbReference type="EMBL" id="VVIM01000001">
    <property type="protein sequence ID" value="KAB0805638.1"/>
    <property type="molecule type" value="Genomic_DNA"/>
</dbReference>
<keyword evidence="4" id="KW-0540">Nuclease</keyword>
<dbReference type="InterPro" id="IPR027806">
    <property type="entry name" value="HARBI1_dom"/>
</dbReference>
<dbReference type="GO" id="GO:0046872">
    <property type="term" value="F:metal ion binding"/>
    <property type="evidence" value="ECO:0007669"/>
    <property type="project" value="UniProtKB-KW"/>
</dbReference>
<dbReference type="InterPro" id="IPR058353">
    <property type="entry name" value="DUF8040"/>
</dbReference>
<evidence type="ECO:0000313" key="11">
    <source>
        <dbReference type="EMBL" id="KAB0805638.1"/>
    </source>
</evidence>
<comment type="subcellular location">
    <subcellularLocation>
        <location evidence="2">Nucleus</location>
    </subcellularLocation>
</comment>
<comment type="caution">
    <text evidence="11">The sequence shown here is derived from an EMBL/GenBank/DDBJ whole genome shotgun (WGS) entry which is preliminary data.</text>
</comment>
<evidence type="ECO:0000256" key="3">
    <source>
        <dbReference type="ARBA" id="ARBA00006958"/>
    </source>
</evidence>
<dbReference type="PANTHER" id="PTHR22930">
    <property type="match status" value="1"/>
</dbReference>
<evidence type="ECO:0000259" key="9">
    <source>
        <dbReference type="Pfam" id="PF13359"/>
    </source>
</evidence>
<gene>
    <name evidence="11" type="ORF">PPYR_02608</name>
</gene>
<dbReference type="InterPro" id="IPR045249">
    <property type="entry name" value="HARBI1-like"/>
</dbReference>
<dbReference type="InParanoid" id="A0A5N4B7W4"/>
<keyword evidence="12" id="KW-1185">Reference proteome</keyword>
<evidence type="ECO:0000256" key="7">
    <source>
        <dbReference type="ARBA" id="ARBA00023242"/>
    </source>
</evidence>
<comment type="cofactor">
    <cofactor evidence="1">
        <name>a divalent metal cation</name>
        <dbReference type="ChEBI" id="CHEBI:60240"/>
    </cofactor>
</comment>
<dbReference type="PANTHER" id="PTHR22930:SF85">
    <property type="entry name" value="GH03217P-RELATED"/>
    <property type="match status" value="1"/>
</dbReference>
<dbReference type="GO" id="GO:0005634">
    <property type="term" value="C:nucleus"/>
    <property type="evidence" value="ECO:0007669"/>
    <property type="project" value="UniProtKB-SubCell"/>
</dbReference>
<dbReference type="Pfam" id="PF13359">
    <property type="entry name" value="DDE_Tnp_4"/>
    <property type="match status" value="1"/>
</dbReference>
<keyword evidence="5" id="KW-0479">Metal-binding</keyword>
<protein>
    <recommendedName>
        <fullName evidence="13">DDE Tnp4 domain-containing protein</fullName>
    </recommendedName>
</protein>
<comment type="similarity">
    <text evidence="3">Belongs to the HARBI1 family.</text>
</comment>
<keyword evidence="7" id="KW-0539">Nucleus</keyword>
<evidence type="ECO:0000256" key="2">
    <source>
        <dbReference type="ARBA" id="ARBA00004123"/>
    </source>
</evidence>
<organism evidence="11 12">
    <name type="scientific">Photinus pyralis</name>
    <name type="common">Common eastern firefly</name>
    <name type="synonym">Lampyris pyralis</name>
    <dbReference type="NCBI Taxonomy" id="7054"/>
    <lineage>
        <taxon>Eukaryota</taxon>
        <taxon>Metazoa</taxon>
        <taxon>Ecdysozoa</taxon>
        <taxon>Arthropoda</taxon>
        <taxon>Hexapoda</taxon>
        <taxon>Insecta</taxon>
        <taxon>Pterygota</taxon>
        <taxon>Neoptera</taxon>
        <taxon>Endopterygota</taxon>
        <taxon>Coleoptera</taxon>
        <taxon>Polyphaga</taxon>
        <taxon>Elateriformia</taxon>
        <taxon>Elateroidea</taxon>
        <taxon>Lampyridae</taxon>
        <taxon>Lampyrinae</taxon>
        <taxon>Photinus</taxon>
    </lineage>
</organism>
<evidence type="ECO:0000256" key="5">
    <source>
        <dbReference type="ARBA" id="ARBA00022723"/>
    </source>
</evidence>
<evidence type="ECO:0000313" key="12">
    <source>
        <dbReference type="Proteomes" id="UP000327044"/>
    </source>
</evidence>
<evidence type="ECO:0000259" key="10">
    <source>
        <dbReference type="Pfam" id="PF26138"/>
    </source>
</evidence>
<sequence length="416" mass="48577">MNDEILIALVREHPELYNLESNKYSDVNYKEKIWASIAKELNSTRKYTLMELLEDEDSTASSDSEDSIEENVLQACMSSCIKGSRNCIKLFFENTVPTYSFEEFKMHFRITRPLFNSLAIKFRDSSEYKSIERHYNTVSYEKQVGLFLWFAGHEACAYRDLADRFDLSLWTVHTIIYRVSRFLSNMSVNVIKWPSLQQRLESEQKFSSKYNFPGVIGSIDGTHVIIDPPNDNKDNYIDRKGNVSICVQGICNERKKIIDIFIGFPGSTHDSRVLKNSPIFSELPTLIEQGHYLLGDSAYPCLPYLIVPYRDNGHLTQSQKYFNKRLSQIRVQIEHTFGLLKQRFRQLYYCKLKNIEILCHFIRACCVLHNLADQTDLDCFEEAKLEENIQTVYEGREESGKLLRDEICNKIFRNKN</sequence>
<dbReference type="InterPro" id="IPR006578">
    <property type="entry name" value="MADF-dom"/>
</dbReference>
<evidence type="ECO:0000256" key="1">
    <source>
        <dbReference type="ARBA" id="ARBA00001968"/>
    </source>
</evidence>
<accession>A0A5N4B7W4</accession>
<reference evidence="11 12" key="1">
    <citation type="journal article" date="2018" name="Elife">
        <title>Firefly genomes illuminate parallel origins of bioluminescence in beetles.</title>
        <authorList>
            <person name="Fallon T.R."/>
            <person name="Lower S.E."/>
            <person name="Chang C.H."/>
            <person name="Bessho-Uehara M."/>
            <person name="Martin G.J."/>
            <person name="Bewick A.J."/>
            <person name="Behringer M."/>
            <person name="Debat H.J."/>
            <person name="Wong I."/>
            <person name="Day J.C."/>
            <person name="Suvorov A."/>
            <person name="Silva C.J."/>
            <person name="Stanger-Hall K.F."/>
            <person name="Hall D.W."/>
            <person name="Schmitz R.J."/>
            <person name="Nelson D.R."/>
            <person name="Lewis S.M."/>
            <person name="Shigenobu S."/>
            <person name="Bybee S.M."/>
            <person name="Larracuente A.M."/>
            <person name="Oba Y."/>
            <person name="Weng J.K."/>
        </authorList>
    </citation>
    <scope>NUCLEOTIDE SEQUENCE [LARGE SCALE GENOMIC DNA]</scope>
    <source>
        <strain evidence="11">1611_PpyrPB1</strain>
        <tissue evidence="11">Whole body</tissue>
    </source>
</reference>
<dbReference type="AlphaFoldDB" id="A0A5N4B7W4"/>
<keyword evidence="6" id="KW-0378">Hydrolase</keyword>
<evidence type="ECO:0000259" key="8">
    <source>
        <dbReference type="Pfam" id="PF10545"/>
    </source>
</evidence>